<keyword evidence="3" id="KW-1185">Reference proteome</keyword>
<organism evidence="2 3">
    <name type="scientific">Vibrio hyugaensis</name>
    <dbReference type="NCBI Taxonomy" id="1534743"/>
    <lineage>
        <taxon>Bacteria</taxon>
        <taxon>Pseudomonadati</taxon>
        <taxon>Pseudomonadota</taxon>
        <taxon>Gammaproteobacteria</taxon>
        <taxon>Vibrionales</taxon>
        <taxon>Vibrionaceae</taxon>
        <taxon>Vibrio</taxon>
    </lineage>
</organism>
<name>A0ABQ5Y751_9VIBR</name>
<feature type="signal peptide" evidence="1">
    <location>
        <begin position="1"/>
        <end position="18"/>
    </location>
</feature>
<comment type="caution">
    <text evidence="2">The sequence shown here is derived from an EMBL/GenBank/DDBJ whole genome shotgun (WGS) entry which is preliminary data.</text>
</comment>
<feature type="chain" id="PRO_5047047608" evidence="1">
    <location>
        <begin position="19"/>
        <end position="108"/>
    </location>
</feature>
<sequence>MRLLILITSFIISFSAFSSNQVGKVTHILVRDDGLHWFYIEGERTDKPQCAKNNYWMIKDEHSVYGKSQFSLLLSAYMSDSKVVITGKSSCERWGDGETIGTVQLTKK</sequence>
<evidence type="ECO:0000256" key="1">
    <source>
        <dbReference type="SAM" id="SignalP"/>
    </source>
</evidence>
<evidence type="ECO:0000313" key="2">
    <source>
        <dbReference type="EMBL" id="GLR06817.1"/>
    </source>
</evidence>
<keyword evidence="1" id="KW-0732">Signal</keyword>
<protein>
    <submittedName>
        <fullName evidence="2">Uncharacterized protein</fullName>
    </submittedName>
</protein>
<proteinExistence type="predicted"/>
<dbReference type="Proteomes" id="UP001156669">
    <property type="component" value="Unassembled WGS sequence"/>
</dbReference>
<dbReference type="EMBL" id="BSOE01000058">
    <property type="protein sequence ID" value="GLR06817.1"/>
    <property type="molecule type" value="Genomic_DNA"/>
</dbReference>
<reference evidence="3" key="1">
    <citation type="journal article" date="2019" name="Int. J. Syst. Evol. Microbiol.">
        <title>The Global Catalogue of Microorganisms (GCM) 10K type strain sequencing project: providing services to taxonomists for standard genome sequencing and annotation.</title>
        <authorList>
            <consortium name="The Broad Institute Genomics Platform"/>
            <consortium name="The Broad Institute Genome Sequencing Center for Infectious Disease"/>
            <person name="Wu L."/>
            <person name="Ma J."/>
        </authorList>
    </citation>
    <scope>NUCLEOTIDE SEQUENCE [LARGE SCALE GENOMIC DNA]</scope>
    <source>
        <strain evidence="3">NBRC 110633</strain>
    </source>
</reference>
<gene>
    <name evidence="2" type="ORF">GCM10007906_44050</name>
</gene>
<accession>A0ABQ5Y751</accession>
<dbReference type="RefSeq" id="WP_045396512.1">
    <property type="nucleotide sequence ID" value="NZ_BBLD01000008.1"/>
</dbReference>
<evidence type="ECO:0000313" key="3">
    <source>
        <dbReference type="Proteomes" id="UP001156669"/>
    </source>
</evidence>